<feature type="domain" description="CxC1-like cysteine cluster associated with KDZ transposases" evidence="2">
    <location>
        <begin position="147"/>
        <end position="247"/>
    </location>
</feature>
<dbReference type="Proteomes" id="UP000001072">
    <property type="component" value="Unassembled WGS sequence"/>
</dbReference>
<feature type="coiled-coil region" evidence="1">
    <location>
        <begin position="452"/>
        <end position="479"/>
    </location>
</feature>
<evidence type="ECO:0000313" key="3">
    <source>
        <dbReference type="EMBL" id="EGF97296.1"/>
    </source>
</evidence>
<name>F4SDI2_MELLP</name>
<dbReference type="InParanoid" id="F4SDI2"/>
<dbReference type="InterPro" id="IPR041320">
    <property type="entry name" value="CxC1"/>
</dbReference>
<dbReference type="HOGENOM" id="CLU_011407_5_1_1"/>
<reference evidence="4" key="1">
    <citation type="journal article" date="2011" name="Proc. Natl. Acad. Sci. U.S.A.">
        <title>Obligate biotrophy features unraveled by the genomic analysis of rust fungi.</title>
        <authorList>
            <person name="Duplessis S."/>
            <person name="Cuomo C.A."/>
            <person name="Lin Y.-C."/>
            <person name="Aerts A."/>
            <person name="Tisserant E."/>
            <person name="Veneault-Fourrey C."/>
            <person name="Joly D.L."/>
            <person name="Hacquard S."/>
            <person name="Amselem J."/>
            <person name="Cantarel B.L."/>
            <person name="Chiu R."/>
            <person name="Coutinho P.M."/>
            <person name="Feau N."/>
            <person name="Field M."/>
            <person name="Frey P."/>
            <person name="Gelhaye E."/>
            <person name="Goldberg J."/>
            <person name="Grabherr M.G."/>
            <person name="Kodira C.D."/>
            <person name="Kohler A."/>
            <person name="Kuees U."/>
            <person name="Lindquist E.A."/>
            <person name="Lucas S.M."/>
            <person name="Mago R."/>
            <person name="Mauceli E."/>
            <person name="Morin E."/>
            <person name="Murat C."/>
            <person name="Pangilinan J.L."/>
            <person name="Park R."/>
            <person name="Pearson M."/>
            <person name="Quesneville H."/>
            <person name="Rouhier N."/>
            <person name="Sakthikumar S."/>
            <person name="Salamov A.A."/>
            <person name="Schmutz J."/>
            <person name="Selles B."/>
            <person name="Shapiro H."/>
            <person name="Tanguay P."/>
            <person name="Tuskan G.A."/>
            <person name="Henrissat B."/>
            <person name="Van de Peer Y."/>
            <person name="Rouze P."/>
            <person name="Ellis J.G."/>
            <person name="Dodds P.N."/>
            <person name="Schein J.E."/>
            <person name="Zhong S."/>
            <person name="Hamelin R.C."/>
            <person name="Grigoriev I.V."/>
            <person name="Szabo L.J."/>
            <person name="Martin F."/>
        </authorList>
    </citation>
    <scope>NUCLEOTIDE SEQUENCE [LARGE SCALE GENOMIC DNA]</scope>
    <source>
        <strain evidence="4">98AG31 / pathotype 3-4-7</strain>
    </source>
</reference>
<dbReference type="RefSeq" id="XP_007419436.1">
    <property type="nucleotide sequence ID" value="XM_007419374.1"/>
</dbReference>
<dbReference type="VEuPathDB" id="FungiDB:MELLADRAFT_70083"/>
<dbReference type="AlphaFoldDB" id="F4SDI2"/>
<keyword evidence="4" id="KW-1185">Reference proteome</keyword>
<dbReference type="GeneID" id="18931417"/>
<evidence type="ECO:0000259" key="2">
    <source>
        <dbReference type="Pfam" id="PF18802"/>
    </source>
</evidence>
<organism evidence="4">
    <name type="scientific">Melampsora larici-populina (strain 98AG31 / pathotype 3-4-7)</name>
    <name type="common">Poplar leaf rust fungus</name>
    <dbReference type="NCBI Taxonomy" id="747676"/>
    <lineage>
        <taxon>Eukaryota</taxon>
        <taxon>Fungi</taxon>
        <taxon>Dikarya</taxon>
        <taxon>Basidiomycota</taxon>
        <taxon>Pucciniomycotina</taxon>
        <taxon>Pucciniomycetes</taxon>
        <taxon>Pucciniales</taxon>
        <taxon>Melampsoraceae</taxon>
        <taxon>Melampsora</taxon>
    </lineage>
</organism>
<keyword evidence="1" id="KW-0175">Coiled coil</keyword>
<dbReference type="Pfam" id="PF18802">
    <property type="entry name" value="CxC1"/>
    <property type="match status" value="1"/>
</dbReference>
<dbReference type="PANTHER" id="PTHR33096">
    <property type="entry name" value="CXC2 DOMAIN-CONTAINING PROTEIN"/>
    <property type="match status" value="1"/>
</dbReference>
<sequence length="755" mass="86274">MAPSRIIRGLNNPGKKIKPVTELQRQLVKRQRKNLAHTEVSDAKRLKELTERSNATAGDAVPIHPLDPLIDHDLYDLAPEEADELPDEEPDEIDMDHFMRHHGRAVLDPALARERHLADRLAHENRWTWQYAMMLPTFLRCRSETSNWGKEAKWNKDLRPQCDCPARTEREVDLIDLHTRRRVNVSFCKRCDFSDPTRLLQMGYMAASPKIPRTAFSLRLLVHYHTIWLRCATPIAGFCEALDDVLDDDNPVITTPSGQPRDWRLPFTAAVGAYRAINIQINKIENERLRLSQLGILAANCPKCFGPPIGISSPEDPRVIICLDGNFQHKRHALASVPIPGFNPPRPDLFLDPKLVDAKRRFMGHTQEEGGEMNQAGELCSKVNCLAALIAESLSFLVAHTKKYQAELHKAKSALAKHQQANQMHTYDYFEAQWARQRELQLQAINVRTKEKRARLEVLVRLEEQLLEARNELDEMNATNAPIRTFEQRNDLLRLPMSLASLEKKVHELAEEFGNTELWNARKKTDNRLKAALTVQVALGFLYEAKYDAIQQVADAATKTANYNARFRPAVRLRVPTFDEIMNMDLLDDFWDEAALNHPDEPWATCQATKDGIIAVRNLRSSEEELARLGRESRQLMLWGLDYQARVDASKPNDGDVRVLEWQSIHRGLVKHTSRLWRKWGAGGGGLQEVLHSTAKFVIGSAELDEGLFGEWQAMVSRSSAIWGERMGVHVFWGEEVVDEFEMLVHNNIEDDELF</sequence>
<gene>
    <name evidence="3" type="ORF">MELLADRAFT_70083</name>
</gene>
<evidence type="ECO:0000313" key="4">
    <source>
        <dbReference type="Proteomes" id="UP000001072"/>
    </source>
</evidence>
<dbReference type="PANTHER" id="PTHR33096:SF1">
    <property type="entry name" value="CXC1-LIKE CYSTEINE CLUSTER ASSOCIATED WITH KDZ TRANSPOSASES DOMAIN-CONTAINING PROTEIN"/>
    <property type="match status" value="1"/>
</dbReference>
<evidence type="ECO:0000256" key="1">
    <source>
        <dbReference type="SAM" id="Coils"/>
    </source>
</evidence>
<accession>F4SDI2</accession>
<proteinExistence type="predicted"/>
<dbReference type="KEGG" id="mlr:MELLADRAFT_70083"/>
<dbReference type="EMBL" id="GL883259">
    <property type="protein sequence ID" value="EGF97296.1"/>
    <property type="molecule type" value="Genomic_DNA"/>
</dbReference>
<dbReference type="OrthoDB" id="3253684at2759"/>
<protein>
    <recommendedName>
        <fullName evidence="2">CxC1-like cysteine cluster associated with KDZ transposases domain-containing protein</fullName>
    </recommendedName>
</protein>